<keyword evidence="3 4" id="KW-0687">Ribonucleoprotein</keyword>
<evidence type="ECO:0000313" key="6">
    <source>
        <dbReference type="EMBL" id="PIY95198.1"/>
    </source>
</evidence>
<sequence length="170" mass="19494">MTEEKQANTPADTISEVDNNNTKPVANDQAVKENVEKAVEEKNEIKPEVEEDTTKEKTKEEKFDPTSLNLKPGLTIKVHQTIRETNAKGELKERVQVFEGRIIALKHGTEIGSTITVRKISNGFGVEKIFPIFSPNIAKIEIVREARVRRSKLYFLRNYKKRLTEKLFKQ</sequence>
<dbReference type="GO" id="GO:0006412">
    <property type="term" value="P:translation"/>
    <property type="evidence" value="ECO:0007669"/>
    <property type="project" value="InterPro"/>
</dbReference>
<dbReference type="NCBIfam" id="TIGR01024">
    <property type="entry name" value="rplS_bact"/>
    <property type="match status" value="1"/>
</dbReference>
<gene>
    <name evidence="6" type="primary">rplS</name>
    <name evidence="6" type="ORF">COY67_01175</name>
</gene>
<dbReference type="EMBL" id="PFMC01000029">
    <property type="protein sequence ID" value="PIY95198.1"/>
    <property type="molecule type" value="Genomic_DNA"/>
</dbReference>
<evidence type="ECO:0000256" key="2">
    <source>
        <dbReference type="ARBA" id="ARBA00022980"/>
    </source>
</evidence>
<reference evidence="7" key="1">
    <citation type="submission" date="2017-09" db="EMBL/GenBank/DDBJ databases">
        <title>Depth-based differentiation of microbial function through sediment-hosted aquifers and enrichment of novel symbionts in the deep terrestrial subsurface.</title>
        <authorList>
            <person name="Probst A.J."/>
            <person name="Ladd B."/>
            <person name="Jarett J.K."/>
            <person name="Geller-Mcgrath D.E."/>
            <person name="Sieber C.M.K."/>
            <person name="Emerson J.B."/>
            <person name="Anantharaman K."/>
            <person name="Thomas B.C."/>
            <person name="Malmstrom R."/>
            <person name="Stieglmeier M."/>
            <person name="Klingl A."/>
            <person name="Woyke T."/>
            <person name="Ryan C.M."/>
            <person name="Banfield J.F."/>
        </authorList>
    </citation>
    <scope>NUCLEOTIDE SEQUENCE [LARGE SCALE GENOMIC DNA]</scope>
</reference>
<feature type="region of interest" description="Disordered" evidence="5">
    <location>
        <begin position="1"/>
        <end position="66"/>
    </location>
</feature>
<dbReference type="InterPro" id="IPR001857">
    <property type="entry name" value="Ribosomal_bL19"/>
</dbReference>
<dbReference type="PANTHER" id="PTHR15680">
    <property type="entry name" value="RIBOSOMAL PROTEIN L19"/>
    <property type="match status" value="1"/>
</dbReference>
<protein>
    <recommendedName>
        <fullName evidence="4">50S ribosomal protein L19</fullName>
    </recommendedName>
</protein>
<feature type="compositionally biased region" description="Polar residues" evidence="5">
    <location>
        <begin position="7"/>
        <end position="24"/>
    </location>
</feature>
<dbReference type="InterPro" id="IPR008991">
    <property type="entry name" value="Translation_prot_SH3-like_sf"/>
</dbReference>
<dbReference type="PRINTS" id="PR00061">
    <property type="entry name" value="RIBOSOMALL19"/>
</dbReference>
<evidence type="ECO:0000256" key="1">
    <source>
        <dbReference type="ARBA" id="ARBA00005781"/>
    </source>
</evidence>
<dbReference type="Pfam" id="PF01245">
    <property type="entry name" value="Ribosomal_L19"/>
    <property type="match status" value="1"/>
</dbReference>
<dbReference type="PROSITE" id="PS01015">
    <property type="entry name" value="RIBOSOMAL_L19"/>
    <property type="match status" value="1"/>
</dbReference>
<evidence type="ECO:0000256" key="4">
    <source>
        <dbReference type="RuleBase" id="RU000559"/>
    </source>
</evidence>
<comment type="caution">
    <text evidence="6">The sequence shown here is derived from an EMBL/GenBank/DDBJ whole genome shotgun (WGS) entry which is preliminary data.</text>
</comment>
<dbReference type="InterPro" id="IPR038657">
    <property type="entry name" value="Ribosomal_bL19_sf"/>
</dbReference>
<evidence type="ECO:0000313" key="7">
    <source>
        <dbReference type="Proteomes" id="UP000228689"/>
    </source>
</evidence>
<keyword evidence="2 6" id="KW-0689">Ribosomal protein</keyword>
<feature type="compositionally biased region" description="Basic and acidic residues" evidence="5">
    <location>
        <begin position="30"/>
        <end position="64"/>
    </location>
</feature>
<dbReference type="AlphaFoldDB" id="A0A2M7REM5"/>
<dbReference type="Gene3D" id="2.30.30.790">
    <property type="match status" value="1"/>
</dbReference>
<dbReference type="Proteomes" id="UP000228689">
    <property type="component" value="Unassembled WGS sequence"/>
</dbReference>
<name>A0A2M7REM5_9BACT</name>
<dbReference type="GO" id="GO:0003735">
    <property type="term" value="F:structural constituent of ribosome"/>
    <property type="evidence" value="ECO:0007669"/>
    <property type="project" value="InterPro"/>
</dbReference>
<accession>A0A2M7REM5</accession>
<evidence type="ECO:0000256" key="3">
    <source>
        <dbReference type="ARBA" id="ARBA00023274"/>
    </source>
</evidence>
<organism evidence="6 7">
    <name type="scientific">Candidatus Komeilibacteria bacterium CG_4_10_14_0_8_um_filter_37_78</name>
    <dbReference type="NCBI Taxonomy" id="1974471"/>
    <lineage>
        <taxon>Bacteria</taxon>
        <taxon>Candidatus Komeiliibacteriota</taxon>
    </lineage>
</organism>
<comment type="similarity">
    <text evidence="1 4">Belongs to the bacterial ribosomal protein bL19 family.</text>
</comment>
<dbReference type="SUPFAM" id="SSF50104">
    <property type="entry name" value="Translation proteins SH3-like domain"/>
    <property type="match status" value="1"/>
</dbReference>
<proteinExistence type="inferred from homology"/>
<comment type="function">
    <text evidence="4">This protein is located at the 30S-50S ribosomal subunit interface and may play a role in the structure and function of the aminoacyl-tRNA binding site.</text>
</comment>
<dbReference type="PANTHER" id="PTHR15680:SF9">
    <property type="entry name" value="LARGE RIBOSOMAL SUBUNIT PROTEIN BL19M"/>
    <property type="match status" value="1"/>
</dbReference>
<dbReference type="InterPro" id="IPR018257">
    <property type="entry name" value="Ribosomal_bL19_CS"/>
</dbReference>
<evidence type="ECO:0000256" key="5">
    <source>
        <dbReference type="SAM" id="MobiDB-lite"/>
    </source>
</evidence>
<dbReference type="GO" id="GO:0022625">
    <property type="term" value="C:cytosolic large ribosomal subunit"/>
    <property type="evidence" value="ECO:0007669"/>
    <property type="project" value="TreeGrafter"/>
</dbReference>